<keyword evidence="3" id="KW-1185">Reference proteome</keyword>
<sequence>MDSDAITEAERLLEIAEKFLQSKDLTSERDFAVLAQETAPLLDGSDQILAISDVFLAAETKKVSNKTSPSSAPASDAVVSPPCPRGRPSKVADPAEGHIHLLVYNFWGDFVFEILVVCF</sequence>
<reference evidence="2" key="2">
    <citation type="submission" date="2023-05" db="EMBL/GenBank/DDBJ databases">
        <authorList>
            <person name="Schelkunov M.I."/>
        </authorList>
    </citation>
    <scope>NUCLEOTIDE SEQUENCE</scope>
    <source>
        <strain evidence="2">Hsosn_3</strain>
        <tissue evidence="2">Leaf</tissue>
    </source>
</reference>
<protein>
    <submittedName>
        <fullName evidence="2">Uncharacterized protein</fullName>
    </submittedName>
</protein>
<evidence type="ECO:0000313" key="2">
    <source>
        <dbReference type="EMBL" id="KAK1356681.1"/>
    </source>
</evidence>
<dbReference type="AlphaFoldDB" id="A0AAD8GZC7"/>
<dbReference type="PANTHER" id="PTHR45496">
    <property type="entry name" value="CHAPERONE DNAJ-DOMAIN SUPERFAMILY PROTEIN"/>
    <property type="match status" value="1"/>
</dbReference>
<accession>A0AAD8GZC7</accession>
<evidence type="ECO:0000313" key="3">
    <source>
        <dbReference type="Proteomes" id="UP001237642"/>
    </source>
</evidence>
<gene>
    <name evidence="2" type="ORF">POM88_049937</name>
</gene>
<feature type="region of interest" description="Disordered" evidence="1">
    <location>
        <begin position="63"/>
        <end position="90"/>
    </location>
</feature>
<name>A0AAD8GZC7_9APIA</name>
<feature type="compositionally biased region" description="Low complexity" evidence="1">
    <location>
        <begin position="68"/>
        <end position="80"/>
    </location>
</feature>
<dbReference type="Proteomes" id="UP001237642">
    <property type="component" value="Unassembled WGS sequence"/>
</dbReference>
<organism evidence="2 3">
    <name type="scientific">Heracleum sosnowskyi</name>
    <dbReference type="NCBI Taxonomy" id="360622"/>
    <lineage>
        <taxon>Eukaryota</taxon>
        <taxon>Viridiplantae</taxon>
        <taxon>Streptophyta</taxon>
        <taxon>Embryophyta</taxon>
        <taxon>Tracheophyta</taxon>
        <taxon>Spermatophyta</taxon>
        <taxon>Magnoliopsida</taxon>
        <taxon>eudicotyledons</taxon>
        <taxon>Gunneridae</taxon>
        <taxon>Pentapetalae</taxon>
        <taxon>asterids</taxon>
        <taxon>campanulids</taxon>
        <taxon>Apiales</taxon>
        <taxon>Apiaceae</taxon>
        <taxon>Apioideae</taxon>
        <taxon>apioid superclade</taxon>
        <taxon>Tordylieae</taxon>
        <taxon>Tordyliinae</taxon>
        <taxon>Heracleum</taxon>
    </lineage>
</organism>
<proteinExistence type="predicted"/>
<reference evidence="2" key="1">
    <citation type="submission" date="2023-02" db="EMBL/GenBank/DDBJ databases">
        <title>Genome of toxic invasive species Heracleum sosnowskyi carries increased number of genes despite the absence of recent whole-genome duplications.</title>
        <authorList>
            <person name="Schelkunov M."/>
            <person name="Shtratnikova V."/>
            <person name="Makarenko M."/>
            <person name="Klepikova A."/>
            <person name="Omelchenko D."/>
            <person name="Novikova G."/>
            <person name="Obukhova E."/>
            <person name="Bogdanov V."/>
            <person name="Penin A."/>
            <person name="Logacheva M."/>
        </authorList>
    </citation>
    <scope>NUCLEOTIDE SEQUENCE</scope>
    <source>
        <strain evidence="2">Hsosn_3</strain>
        <tissue evidence="2">Leaf</tissue>
    </source>
</reference>
<dbReference type="PANTHER" id="PTHR45496:SF1">
    <property type="entry name" value="CHAPERONE DNAJ-DOMAIN SUPERFAMILY PROTEIN"/>
    <property type="match status" value="1"/>
</dbReference>
<evidence type="ECO:0000256" key="1">
    <source>
        <dbReference type="SAM" id="MobiDB-lite"/>
    </source>
</evidence>
<comment type="caution">
    <text evidence="2">The sequence shown here is derived from an EMBL/GenBank/DDBJ whole genome shotgun (WGS) entry which is preliminary data.</text>
</comment>
<dbReference type="InterPro" id="IPR053052">
    <property type="entry name" value="Imprinting_Balance_Reg"/>
</dbReference>
<dbReference type="EMBL" id="JAUIZM010000011">
    <property type="protein sequence ID" value="KAK1356681.1"/>
    <property type="molecule type" value="Genomic_DNA"/>
</dbReference>